<dbReference type="Gene3D" id="2.60.40.10">
    <property type="entry name" value="Immunoglobulins"/>
    <property type="match status" value="8"/>
</dbReference>
<sequence>MKTLKKFNKLFLVLIMIFSISLTSLNLNTVNAWDNSIPHEFTRVKEIKYPEWWARKVPGISAWSTFSTKYNGKWAYCLESSKNAPQDGNYVADVIENNEAVRKLMYYGFGGPAPYGEFADGYDLKSAICPDDSYLSNDDVKYLLTHIFLSGAYSGDWNGFDEQKFNQIFGGTYGSDIMNIYRRILELPDPGLKGQVGFGDNYFDLANFEALYDKTTKQQMTNTIKFNATTTAYLTIPLQNNVTIHISDGDVQTGGTATVHGGQSFYFTAPCINTLSDLPSSMVQAYGIEKFTALAIRTGSDSTQTEGSWTWDPNVAELYMSINWLDVGKIEITKTNTNHDLIDGAIFNLKSTSFEGYNEDITVTDGKIVVDYLPVGTYELKEIQAPDGYLLNETVYTITVNKDQTTTQTVVNEEPTGSIDLTKEINSDLTDGNIGDAYLKGNEYTLKAKEKITNKAGTVTYFEKDAVVDTQVTDEQGKLKFDDLHVGKYYIEESKSNETLVLNPDDIDVSIDYEGQTVSKILRSTSTDNRVNMQKIQVHKFGEKESESGILNGLAGAEFTFKLKSEVDKVGWDNAKTYDVITTGKDGRATTKYLPYGTYLVRETKTPQDYMTAPDFTVSVTKDYSEYEDIDQIKIIDINNRPYTTQLKLVKKDLDSNKTVTLNSATFKVKAREDIVSNGKVIYKAGDTIKQKISGKTYDSFTTSANNVVVPDGSFEIDGEMGTVVLPLQLDAGKYYIDEIKTPTGYLALENRVEFDIENIRDYDKDEDGDPILEVIIKNDKPVGELIVNKSVDLNGEADLSLVNIDDLSSIKFRLTAKEDIVDPADGSIIYAKDATVGEYNLSKDGKLTVSDLPMGVYELQEITTLDGLVLDGTKHEVKFEQSDLTTKVYTVTQNLINKPTEVEISKKAATGEDEVIGAKMSLFDNDGNKIAEWISSDKPYMIEGLKVGQKYILKEDLAPLGFNLAQDIEFTVSNTDEIQKVKMIDTVTEVSKVDEQNTLLKGAKLQVVSTKTKQIVDEWTSGDHIFDITEDIKVQLEAGETVSDIFVSPDDDSSTLYRIMPNVRTNDYTLMLQANGETSYFNIDIEGNETTHLIQGLIAGEEYILRETQAPNGYATAPEQKFVAGEEEDISLMMIDEDTKVEVSKQDITTNKELPGATLVVKDKEGKIVDEWVSTTNPHMIKNLTAGETYTLIETIAPDGYKIAQSINFTVQNTGEVQKITMYDELLPSSGGVKTYDDTDISAMIISTSMTVLGLISYGIYELFSKRKNIRN</sequence>
<evidence type="ECO:0000313" key="9">
    <source>
        <dbReference type="Proteomes" id="UP000196258"/>
    </source>
</evidence>
<protein>
    <submittedName>
        <fullName evidence="8">Uncharacterized protein</fullName>
    </submittedName>
</protein>
<keyword evidence="3 5" id="KW-0732">Signal</keyword>
<dbReference type="Pfam" id="PF17802">
    <property type="entry name" value="SpaA"/>
    <property type="match status" value="7"/>
</dbReference>
<evidence type="ECO:0000256" key="2">
    <source>
        <dbReference type="ARBA" id="ARBA00022525"/>
    </source>
</evidence>
<feature type="chain" id="PRO_5012305763" evidence="5">
    <location>
        <begin position="33"/>
        <end position="1273"/>
    </location>
</feature>
<feature type="domain" description="SpaA-like prealbumin fold" evidence="6">
    <location>
        <begin position="1141"/>
        <end position="1226"/>
    </location>
</feature>
<proteinExistence type="inferred from homology"/>
<keyword evidence="4" id="KW-1133">Transmembrane helix</keyword>
<feature type="domain" description="SpaA-like prealbumin fold" evidence="6">
    <location>
        <begin position="439"/>
        <end position="518"/>
    </location>
</feature>
<feature type="domain" description="SpaA-like prealbumin fold" evidence="6">
    <location>
        <begin position="902"/>
        <end position="986"/>
    </location>
</feature>
<dbReference type="InterPro" id="IPR013783">
    <property type="entry name" value="Ig-like_fold"/>
</dbReference>
<gene>
    <name evidence="8" type="ORF">B5E91_02605</name>
</gene>
<evidence type="ECO:0000256" key="1">
    <source>
        <dbReference type="ARBA" id="ARBA00007257"/>
    </source>
</evidence>
<keyword evidence="4" id="KW-0472">Membrane</keyword>
<evidence type="ECO:0000313" key="8">
    <source>
        <dbReference type="EMBL" id="OUQ06180.1"/>
    </source>
</evidence>
<feature type="domain" description="SpaA-like prealbumin fold" evidence="6">
    <location>
        <begin position="808"/>
        <end position="891"/>
    </location>
</feature>
<evidence type="ECO:0000256" key="5">
    <source>
        <dbReference type="SAM" id="SignalP"/>
    </source>
</evidence>
<feature type="domain" description="SpaA-like prealbumin fold" evidence="6">
    <location>
        <begin position="552"/>
        <end position="624"/>
    </location>
</feature>
<dbReference type="EMBL" id="NFLB01000002">
    <property type="protein sequence ID" value="OUQ06180.1"/>
    <property type="molecule type" value="Genomic_DNA"/>
</dbReference>
<feature type="domain" description="Thioester" evidence="7">
    <location>
        <begin position="39"/>
        <end position="170"/>
    </location>
</feature>
<dbReference type="PANTHER" id="PTHR36108">
    <property type="entry name" value="COLOSSIN-B-RELATED"/>
    <property type="match status" value="1"/>
</dbReference>
<reference evidence="9" key="1">
    <citation type="submission" date="2017-04" db="EMBL/GenBank/DDBJ databases">
        <title>Function of individual gut microbiota members based on whole genome sequencing of pure cultures obtained from chicken caecum.</title>
        <authorList>
            <person name="Medvecky M."/>
            <person name="Cejkova D."/>
            <person name="Polansky O."/>
            <person name="Karasova D."/>
            <person name="Kubasova T."/>
            <person name="Cizek A."/>
            <person name="Rychlik I."/>
        </authorList>
    </citation>
    <scope>NUCLEOTIDE SEQUENCE [LARGE SCALE GENOMIC DNA]</scope>
    <source>
        <strain evidence="9">An149</strain>
    </source>
</reference>
<dbReference type="PANTHER" id="PTHR36108:SF13">
    <property type="entry name" value="COLOSSIN-B-RELATED"/>
    <property type="match status" value="1"/>
</dbReference>
<keyword evidence="4" id="KW-0812">Transmembrane</keyword>
<feature type="signal peptide" evidence="5">
    <location>
        <begin position="1"/>
        <end position="32"/>
    </location>
</feature>
<evidence type="ECO:0000259" key="7">
    <source>
        <dbReference type="Pfam" id="PF20610"/>
    </source>
</evidence>
<dbReference type="RefSeq" id="WP_087254705.1">
    <property type="nucleotide sequence ID" value="NZ_NFLB01000002.1"/>
</dbReference>
<feature type="domain" description="SpaA-like prealbumin fold" evidence="6">
    <location>
        <begin position="328"/>
        <end position="413"/>
    </location>
</feature>
<dbReference type="SUPFAM" id="SSF49478">
    <property type="entry name" value="Cna protein B-type domain"/>
    <property type="match status" value="1"/>
</dbReference>
<name>A0A1Y4QM65_9FIRM</name>
<evidence type="ECO:0000256" key="4">
    <source>
        <dbReference type="SAM" id="Phobius"/>
    </source>
</evidence>
<evidence type="ECO:0000259" key="6">
    <source>
        <dbReference type="Pfam" id="PF17802"/>
    </source>
</evidence>
<comment type="similarity">
    <text evidence="1">Belongs to the serine-aspartate repeat-containing protein (SDr) family.</text>
</comment>
<evidence type="ECO:0000256" key="3">
    <source>
        <dbReference type="ARBA" id="ARBA00022729"/>
    </source>
</evidence>
<feature type="domain" description="SpaA-like prealbumin fold" evidence="6">
    <location>
        <begin position="648"/>
        <end position="759"/>
    </location>
</feature>
<dbReference type="AlphaFoldDB" id="A0A1Y4QM65"/>
<comment type="caution">
    <text evidence="8">The sequence shown here is derived from an EMBL/GenBank/DDBJ whole genome shotgun (WGS) entry which is preliminary data.</text>
</comment>
<dbReference type="Proteomes" id="UP000196258">
    <property type="component" value="Unassembled WGS sequence"/>
</dbReference>
<keyword evidence="2" id="KW-0964">Secreted</keyword>
<accession>A0A1Y4QM65</accession>
<feature type="transmembrane region" description="Helical" evidence="4">
    <location>
        <begin position="1242"/>
        <end position="1262"/>
    </location>
</feature>
<dbReference type="InterPro" id="IPR046751">
    <property type="entry name" value="TED_2"/>
</dbReference>
<dbReference type="Pfam" id="PF20610">
    <property type="entry name" value="TED_2"/>
    <property type="match status" value="1"/>
</dbReference>
<dbReference type="InterPro" id="IPR041033">
    <property type="entry name" value="SpaA_PFL_dom_1"/>
</dbReference>
<organism evidence="8 9">
    <name type="scientific">Thomasclavelia spiroformis</name>
    <dbReference type="NCBI Taxonomy" id="29348"/>
    <lineage>
        <taxon>Bacteria</taxon>
        <taxon>Bacillati</taxon>
        <taxon>Bacillota</taxon>
        <taxon>Erysipelotrichia</taxon>
        <taxon>Erysipelotrichales</taxon>
        <taxon>Coprobacillaceae</taxon>
        <taxon>Thomasclavelia</taxon>
    </lineage>
</organism>